<keyword evidence="2" id="KW-1133">Transmembrane helix</keyword>
<dbReference type="EMBL" id="SULG01000062">
    <property type="protein sequence ID" value="TLD41106.1"/>
    <property type="molecule type" value="Genomic_DNA"/>
</dbReference>
<dbReference type="InterPro" id="IPR045584">
    <property type="entry name" value="Pilin-like"/>
</dbReference>
<dbReference type="Gene3D" id="3.30.700.10">
    <property type="entry name" value="Glycoprotein, Type 4 Pilin"/>
    <property type="match status" value="1"/>
</dbReference>
<dbReference type="Pfam" id="PF07596">
    <property type="entry name" value="SBP_bac_10"/>
    <property type="match status" value="1"/>
</dbReference>
<dbReference type="Proteomes" id="UP000319783">
    <property type="component" value="Unassembled WGS sequence"/>
</dbReference>
<dbReference type="Pfam" id="PF07963">
    <property type="entry name" value="N_methyl"/>
    <property type="match status" value="1"/>
</dbReference>
<name>A0A533Q8Y3_9BACT</name>
<evidence type="ECO:0000256" key="2">
    <source>
        <dbReference type="SAM" id="Phobius"/>
    </source>
</evidence>
<evidence type="ECO:0000259" key="3">
    <source>
        <dbReference type="Pfam" id="PF07596"/>
    </source>
</evidence>
<keyword evidence="2" id="KW-0472">Membrane</keyword>
<dbReference type="PRINTS" id="PR00813">
    <property type="entry name" value="BCTERIALGSPG"/>
</dbReference>
<dbReference type="PROSITE" id="PS00409">
    <property type="entry name" value="PROKAR_NTER_METHYL"/>
    <property type="match status" value="1"/>
</dbReference>
<comment type="caution">
    <text evidence="4">The sequence shown here is derived from an EMBL/GenBank/DDBJ whole genome shotgun (WGS) entry which is preliminary data.</text>
</comment>
<keyword evidence="1" id="KW-0488">Methylation</keyword>
<organism evidence="4 5">
    <name type="scientific">Candidatus Jettenia ecosi</name>
    <dbReference type="NCBI Taxonomy" id="2494326"/>
    <lineage>
        <taxon>Bacteria</taxon>
        <taxon>Pseudomonadati</taxon>
        <taxon>Planctomycetota</taxon>
        <taxon>Candidatus Brocadiia</taxon>
        <taxon>Candidatus Brocadiales</taxon>
        <taxon>Candidatus Brocadiaceae</taxon>
        <taxon>Candidatus Jettenia</taxon>
    </lineage>
</organism>
<dbReference type="GO" id="GO:0015627">
    <property type="term" value="C:type II protein secretion system complex"/>
    <property type="evidence" value="ECO:0007669"/>
    <property type="project" value="InterPro"/>
</dbReference>
<dbReference type="AlphaFoldDB" id="A0A533Q8Y3"/>
<dbReference type="NCBIfam" id="TIGR02532">
    <property type="entry name" value="IV_pilin_GFxxxE"/>
    <property type="match status" value="1"/>
</dbReference>
<dbReference type="PANTHER" id="PTHR30093">
    <property type="entry name" value="GENERAL SECRETION PATHWAY PROTEIN G"/>
    <property type="match status" value="1"/>
</dbReference>
<sequence>MEMKKRRNAGFTLIELLVVIAIIGILAGILLPALGRARESARRTQCASNLKQIGMAMHMYANENGETFPTGGTDDKETERQSLGKLFDSYITDRKVFRCPSDAGVTVTETGVLGLTTTNASFKENTCSYGYDDNHIPADDPGVAIVADRLGTDTSSTLLSYNHKNKGQNVLYIDGHVEWKGTSSAGWYGLNKTVGTSSDNIWYRDSDNTRDVGAGGTDTAILQ</sequence>
<dbReference type="GO" id="GO:0015628">
    <property type="term" value="P:protein secretion by the type II secretion system"/>
    <property type="evidence" value="ECO:0007669"/>
    <property type="project" value="InterPro"/>
</dbReference>
<dbReference type="InterPro" id="IPR012902">
    <property type="entry name" value="N_methyl_site"/>
</dbReference>
<gene>
    <name evidence="4" type="ORF">JETT_2627</name>
</gene>
<evidence type="ECO:0000256" key="1">
    <source>
        <dbReference type="ARBA" id="ARBA00022481"/>
    </source>
</evidence>
<dbReference type="InterPro" id="IPR011453">
    <property type="entry name" value="DUF1559"/>
</dbReference>
<accession>A0A533Q8Y3</accession>
<proteinExistence type="predicted"/>
<reference evidence="4 5" key="1">
    <citation type="submission" date="2019-04" db="EMBL/GenBank/DDBJ databases">
        <title>Genome of a novel bacterium Candidatus Jettenia ecosi reconstructed from metagenome of an anammox bioreactor.</title>
        <authorList>
            <person name="Mardanov A.V."/>
            <person name="Beletsky A.V."/>
            <person name="Ravin N.V."/>
            <person name="Botchkova E.A."/>
            <person name="Litti Y.V."/>
            <person name="Nozhevnikova A.N."/>
        </authorList>
    </citation>
    <scope>NUCLEOTIDE SEQUENCE [LARGE SCALE GENOMIC DNA]</scope>
    <source>
        <strain evidence="4">J2</strain>
    </source>
</reference>
<protein>
    <recommendedName>
        <fullName evidence="3">DUF1559 domain-containing protein</fullName>
    </recommendedName>
</protein>
<keyword evidence="2" id="KW-0812">Transmembrane</keyword>
<dbReference type="PANTHER" id="PTHR30093:SF2">
    <property type="entry name" value="TYPE II SECRETION SYSTEM PROTEIN H"/>
    <property type="match status" value="1"/>
</dbReference>
<feature type="domain" description="DUF1559" evidence="3">
    <location>
        <begin position="36"/>
        <end position="79"/>
    </location>
</feature>
<dbReference type="SUPFAM" id="SSF54523">
    <property type="entry name" value="Pili subunits"/>
    <property type="match status" value="1"/>
</dbReference>
<dbReference type="InterPro" id="IPR000983">
    <property type="entry name" value="Bac_GSPG_pilin"/>
</dbReference>
<evidence type="ECO:0000313" key="4">
    <source>
        <dbReference type="EMBL" id="TLD41106.1"/>
    </source>
</evidence>
<evidence type="ECO:0000313" key="5">
    <source>
        <dbReference type="Proteomes" id="UP000319783"/>
    </source>
</evidence>
<feature type="transmembrane region" description="Helical" evidence="2">
    <location>
        <begin position="12"/>
        <end position="34"/>
    </location>
</feature>